<name>A0A133NQ23_GARVA</name>
<dbReference type="GO" id="GO:0030313">
    <property type="term" value="C:cell envelope"/>
    <property type="evidence" value="ECO:0007669"/>
    <property type="project" value="UniProtKB-SubCell"/>
</dbReference>
<dbReference type="RefSeq" id="WP_155639669.1">
    <property type="nucleotide sequence ID" value="NZ_KQ956813.1"/>
</dbReference>
<dbReference type="Pfam" id="PF09479">
    <property type="entry name" value="Flg_new"/>
    <property type="match status" value="1"/>
</dbReference>
<dbReference type="InterPro" id="IPR005046">
    <property type="entry name" value="DUF285"/>
</dbReference>
<dbReference type="Gene3D" id="2.60.40.4270">
    <property type="entry name" value="Listeria-Bacteroides repeat domain"/>
    <property type="match status" value="1"/>
</dbReference>
<organism evidence="3 4">
    <name type="scientific">Gardnerella vaginalis</name>
    <dbReference type="NCBI Taxonomy" id="2702"/>
    <lineage>
        <taxon>Bacteria</taxon>
        <taxon>Bacillati</taxon>
        <taxon>Actinomycetota</taxon>
        <taxon>Actinomycetes</taxon>
        <taxon>Bifidobacteriales</taxon>
        <taxon>Bifidobacteriaceae</taxon>
        <taxon>Gardnerella</taxon>
    </lineage>
</organism>
<dbReference type="PATRIC" id="fig|2702.99.peg.517"/>
<dbReference type="Proteomes" id="UP000070558">
    <property type="component" value="Unassembled WGS sequence"/>
</dbReference>
<dbReference type="OrthoDB" id="5195810at2"/>
<dbReference type="InterPro" id="IPR011889">
    <property type="entry name" value="Liste_lipo_26"/>
</dbReference>
<proteinExistence type="predicted"/>
<reference evidence="3 4" key="1">
    <citation type="submission" date="2016-01" db="EMBL/GenBank/DDBJ databases">
        <authorList>
            <person name="Oliw E.H."/>
        </authorList>
    </citation>
    <scope>NUCLEOTIDE SEQUENCE [LARGE SCALE GENOMIC DNA]</scope>
    <source>
        <strain evidence="3 4">GED7760B</strain>
    </source>
</reference>
<evidence type="ECO:0000313" key="4">
    <source>
        <dbReference type="Proteomes" id="UP000070558"/>
    </source>
</evidence>
<evidence type="ECO:0000256" key="1">
    <source>
        <dbReference type="ARBA" id="ARBA00004196"/>
    </source>
</evidence>
<dbReference type="NCBIfam" id="TIGR02167">
    <property type="entry name" value="Liste_lipo_26"/>
    <property type="match status" value="6"/>
</dbReference>
<feature type="non-terminal residue" evidence="3">
    <location>
        <position position="742"/>
    </location>
</feature>
<dbReference type="EMBL" id="LRQA01000030">
    <property type="protein sequence ID" value="KXA18410.1"/>
    <property type="molecule type" value="Genomic_DNA"/>
</dbReference>
<sequence length="742" mass="80495">MKKSNKHIRSVSNHSVRNRSVFVPLSAGFCATALAITGGVVANASAVSSVAGASSSVASSSSVVKSSATKVAKKANPVTGGGVQNSERSAVPTTKSTSLTRKEAINMAGCEAVIETIDGVKYLVIKPKGKATEGIISADIKGHDFGDIRDKIRSDEASGATLRFENNVKGYGSISQLFSSNNIESLGNIGDFDVSNVTDMKELFRYCSNLSDISGLSDWDTSNVTDMSNMFEACIDLKSLRGLEKWNTGKVSDMSWMFQNCISLEDLNGLESWNTSKVTNMSSMFFCCKNIDSLKGLEKWNTVSVTDMSGMFYGCEKLNNISALDKWNTGSVTDMSNMFETCTSLEDLSGLKDWNTVNVAKMSSMFTLCASLKDLDGLKDWNVGSVTDMSNMFYDCKNLTNISGIGNWSFKEGNKSFDMISNLFFGCEKLSNISSIAKWVDIFKTTGSSDAYMLGDRFLDSAPLTLTTDWFKDKSNFGIFSHYSSGAVFIFNEGNKIDDDIVEKFKTDKDIAELLKHNIIITNNDKLLKAAKDKKIEDFNHCVYIQYGNQGASGSIPSVLDSRVNGKVSTDIVEIVKHYIPTAVEDGVAKLRKNNTSLNIPTDYIAVASSELSSTSKLLDLFQTYEIKAAHTVTFKNGESKVATVKVEAGGKIADLKGKTIVTSDAVLTGVTMPAAPAKEGFTFKEWNTKADVTGTKFTDQIAVKADTTVYAIYTKNTTPTPPDPNPTPTPQPPTPEPEPEP</sequence>
<protein>
    <submittedName>
        <fullName evidence="3">Repeat protein</fullName>
    </submittedName>
</protein>
<gene>
    <name evidence="3" type="ORF">HMPREF3216_00524</name>
</gene>
<dbReference type="Pfam" id="PF03382">
    <property type="entry name" value="DUF285"/>
    <property type="match status" value="1"/>
</dbReference>
<feature type="region of interest" description="Disordered" evidence="2">
    <location>
        <begin position="75"/>
        <end position="97"/>
    </location>
</feature>
<feature type="region of interest" description="Disordered" evidence="2">
    <location>
        <begin position="715"/>
        <end position="742"/>
    </location>
</feature>
<feature type="compositionally biased region" description="Pro residues" evidence="2">
    <location>
        <begin position="720"/>
        <end position="742"/>
    </location>
</feature>
<comment type="subcellular location">
    <subcellularLocation>
        <location evidence="1">Cell envelope</location>
    </subcellularLocation>
</comment>
<dbReference type="InterPro" id="IPR013378">
    <property type="entry name" value="InlB-like_B-rpt"/>
</dbReference>
<comment type="caution">
    <text evidence="3">The sequence shown here is derived from an EMBL/GenBank/DDBJ whole genome shotgun (WGS) entry which is preliminary data.</text>
</comment>
<evidence type="ECO:0000313" key="3">
    <source>
        <dbReference type="EMBL" id="KXA18410.1"/>
    </source>
</evidence>
<feature type="compositionally biased region" description="Polar residues" evidence="2">
    <location>
        <begin position="84"/>
        <end position="97"/>
    </location>
</feature>
<dbReference type="Gene3D" id="3.80.10.10">
    <property type="entry name" value="Ribonuclease Inhibitor"/>
    <property type="match status" value="2"/>
</dbReference>
<dbReference type="InterPro" id="IPR032675">
    <property type="entry name" value="LRR_dom_sf"/>
</dbReference>
<evidence type="ECO:0000256" key="2">
    <source>
        <dbReference type="SAM" id="MobiDB-lite"/>
    </source>
</evidence>
<accession>A0A133NQ23</accession>
<dbReference type="InterPro" id="IPR042229">
    <property type="entry name" value="Listeria/Bacterioides_rpt_sf"/>
</dbReference>
<dbReference type="AlphaFoldDB" id="A0A133NQ23"/>